<evidence type="ECO:0000256" key="5">
    <source>
        <dbReference type="RuleBase" id="RU004182"/>
    </source>
</evidence>
<evidence type="ECO:0000256" key="1">
    <source>
        <dbReference type="ARBA" id="ARBA00001974"/>
    </source>
</evidence>
<dbReference type="Gene3D" id="3.40.50.620">
    <property type="entry name" value="HUPs"/>
    <property type="match status" value="1"/>
</dbReference>
<dbReference type="Proteomes" id="UP001232992">
    <property type="component" value="Unassembled WGS sequence"/>
</dbReference>
<evidence type="ECO:0000313" key="7">
    <source>
        <dbReference type="EMBL" id="MDJ1181652.1"/>
    </source>
</evidence>
<keyword evidence="2 5" id="KW-0285">Flavoprotein</keyword>
<dbReference type="EMBL" id="JAQOSQ010000001">
    <property type="protein sequence ID" value="MDJ1181652.1"/>
    <property type="molecule type" value="Genomic_DNA"/>
</dbReference>
<dbReference type="InterPro" id="IPR036134">
    <property type="entry name" value="Crypto/Photolyase_FAD-like_sf"/>
</dbReference>
<evidence type="ECO:0000256" key="4">
    <source>
        <dbReference type="ARBA" id="ARBA00022991"/>
    </source>
</evidence>
<accession>A0ABT7BR21</accession>
<evidence type="ECO:0000256" key="3">
    <source>
        <dbReference type="ARBA" id="ARBA00022827"/>
    </source>
</evidence>
<dbReference type="PROSITE" id="PS00691">
    <property type="entry name" value="DNA_PHOTOLYASES_1_2"/>
    <property type="match status" value="1"/>
</dbReference>
<keyword evidence="3 5" id="KW-0274">FAD</keyword>
<evidence type="ECO:0000256" key="2">
    <source>
        <dbReference type="ARBA" id="ARBA00022630"/>
    </source>
</evidence>
<protein>
    <submittedName>
        <fullName evidence="7">FAD-binding domain-containing protein</fullName>
    </submittedName>
</protein>
<evidence type="ECO:0000259" key="6">
    <source>
        <dbReference type="PROSITE" id="PS51645"/>
    </source>
</evidence>
<dbReference type="InterPro" id="IPR014729">
    <property type="entry name" value="Rossmann-like_a/b/a_fold"/>
</dbReference>
<dbReference type="InterPro" id="IPR006050">
    <property type="entry name" value="DNA_photolyase_N"/>
</dbReference>
<keyword evidence="4 5" id="KW-0157">Chromophore</keyword>
<keyword evidence="8" id="KW-1185">Reference proteome</keyword>
<dbReference type="PANTHER" id="PTHR11455:SF9">
    <property type="entry name" value="CRYPTOCHROME CIRCADIAN CLOCK 5 ISOFORM X1"/>
    <property type="match status" value="1"/>
</dbReference>
<proteinExistence type="inferred from homology"/>
<dbReference type="Pfam" id="PF03441">
    <property type="entry name" value="FAD_binding_7"/>
    <property type="match status" value="1"/>
</dbReference>
<dbReference type="Gene3D" id="1.25.40.80">
    <property type="match status" value="1"/>
</dbReference>
<dbReference type="Gene3D" id="1.10.579.10">
    <property type="entry name" value="DNA Cyclobutane Dipyrimidine Photolyase, subunit A, domain 3"/>
    <property type="match status" value="1"/>
</dbReference>
<reference evidence="7 8" key="1">
    <citation type="submission" date="2023-01" db="EMBL/GenBank/DDBJ databases">
        <title>Novel diversity within Roseofilum (Cyanobacteria; Desertifilaceae) from marine benthic mats with descriptions of four novel species.</title>
        <authorList>
            <person name="Wang Y."/>
            <person name="Berthold D.E."/>
            <person name="Hu J."/>
            <person name="Lefler F.W."/>
            <person name="Laughinghouse H.D. IV."/>
        </authorList>
    </citation>
    <scope>NUCLEOTIDE SEQUENCE [LARGE SCALE GENOMIC DNA]</scope>
    <source>
        <strain evidence="7 8">BLCC-M143</strain>
    </source>
</reference>
<dbReference type="Pfam" id="PF00875">
    <property type="entry name" value="DNA_photolyase"/>
    <property type="match status" value="1"/>
</dbReference>
<sequence length="476" mass="55209">MSRLSLFWHRRDLRVRDNVGLNAAWQKCDRLVGCFCFDPNILVRQDIAARRLQFLVESLHELQETYQQLNYHFLILWGKPEELVPDLAAGLNAASVVWNRDVEPYSQMRDARVAEALKHRGIKTEQCWDSLLVSPDEIRTKAGNPYTVYTPFWKNWSGKEKHDAIALLPPGTSLTENEENAIEGLAWKPIPTLADLGFSRVEKLEIAPGETAARSQLQQFCDRALTSYGDRRNIPGDDGTSQLSPALKFGTIGIREVWQKTVEVMARSSNEEERENIQIWQKELAWREFYQHVLYHFPELADGPYREPFKQFPWNDNRDYFQAWCAGKTGYPIVDAAMHQLNETGWMHNRCRMIVASFLTKDLMLNWQWGEQYFMQTLIDGDLAANNGGWQWSASSGMDPKPLRIFNPASQAQKFDPQGKYIRRWLPQLRSLNTKSLLTGNILPLVRQSCNYPAPIVNHNEQQREFKQRYQQVSCR</sequence>
<dbReference type="SUPFAM" id="SSF52425">
    <property type="entry name" value="Cryptochrome/photolyase, N-terminal domain"/>
    <property type="match status" value="1"/>
</dbReference>
<gene>
    <name evidence="7" type="ORF">PMH09_00460</name>
</gene>
<dbReference type="PROSITE" id="PS51645">
    <property type="entry name" value="PHR_CRY_ALPHA_BETA"/>
    <property type="match status" value="1"/>
</dbReference>
<evidence type="ECO:0000313" key="8">
    <source>
        <dbReference type="Proteomes" id="UP001232992"/>
    </source>
</evidence>
<dbReference type="InterPro" id="IPR005101">
    <property type="entry name" value="Cryptochr/Photolyase_FAD-bd"/>
</dbReference>
<dbReference type="RefSeq" id="WP_283756307.1">
    <property type="nucleotide sequence ID" value="NZ_JAQOSQ010000001.1"/>
</dbReference>
<comment type="similarity">
    <text evidence="5">Belongs to the DNA photolyase family.</text>
</comment>
<name>A0ABT7BR21_9CYAN</name>
<dbReference type="PANTHER" id="PTHR11455">
    <property type="entry name" value="CRYPTOCHROME"/>
    <property type="match status" value="1"/>
</dbReference>
<comment type="caution">
    <text evidence="7">The sequence shown here is derived from an EMBL/GenBank/DDBJ whole genome shotgun (WGS) entry which is preliminary data.</text>
</comment>
<dbReference type="InterPro" id="IPR036155">
    <property type="entry name" value="Crypto/Photolyase_N_sf"/>
</dbReference>
<comment type="cofactor">
    <cofactor evidence="1">
        <name>FAD</name>
        <dbReference type="ChEBI" id="CHEBI:57692"/>
    </cofactor>
</comment>
<feature type="domain" description="Photolyase/cryptochrome alpha/beta" evidence="6">
    <location>
        <begin position="3"/>
        <end position="132"/>
    </location>
</feature>
<dbReference type="InterPro" id="IPR018394">
    <property type="entry name" value="DNA_photolyase_1_CS_C"/>
</dbReference>
<dbReference type="PRINTS" id="PR00147">
    <property type="entry name" value="DNAPHOTLYASE"/>
</dbReference>
<dbReference type="InterPro" id="IPR002081">
    <property type="entry name" value="Cryptochrome/DNA_photolyase_1"/>
</dbReference>
<dbReference type="SUPFAM" id="SSF48173">
    <property type="entry name" value="Cryptochrome/photolyase FAD-binding domain"/>
    <property type="match status" value="1"/>
</dbReference>
<organism evidence="7 8">
    <name type="scientific">Roseofilum casamattae BLCC-M143</name>
    <dbReference type="NCBI Taxonomy" id="3022442"/>
    <lineage>
        <taxon>Bacteria</taxon>
        <taxon>Bacillati</taxon>
        <taxon>Cyanobacteriota</taxon>
        <taxon>Cyanophyceae</taxon>
        <taxon>Desertifilales</taxon>
        <taxon>Desertifilaceae</taxon>
        <taxon>Roseofilum</taxon>
        <taxon>Roseofilum casamattae</taxon>
    </lineage>
</organism>